<dbReference type="AlphaFoldDB" id="A0A165SJX1"/>
<dbReference type="Proteomes" id="UP000076727">
    <property type="component" value="Unassembled WGS sequence"/>
</dbReference>
<name>A0A165SJX1_9APHY</name>
<proteinExistence type="predicted"/>
<dbReference type="EMBL" id="KV429042">
    <property type="protein sequence ID" value="KZT72104.1"/>
    <property type="molecule type" value="Genomic_DNA"/>
</dbReference>
<reference evidence="1 2" key="1">
    <citation type="journal article" date="2016" name="Mol. Biol. Evol.">
        <title>Comparative Genomics of Early-Diverging Mushroom-Forming Fungi Provides Insights into the Origins of Lignocellulose Decay Capabilities.</title>
        <authorList>
            <person name="Nagy L.G."/>
            <person name="Riley R."/>
            <person name="Tritt A."/>
            <person name="Adam C."/>
            <person name="Daum C."/>
            <person name="Floudas D."/>
            <person name="Sun H."/>
            <person name="Yadav J.S."/>
            <person name="Pangilinan J."/>
            <person name="Larsson K.H."/>
            <person name="Matsuura K."/>
            <person name="Barry K."/>
            <person name="Labutti K."/>
            <person name="Kuo R."/>
            <person name="Ohm R.A."/>
            <person name="Bhattacharya S.S."/>
            <person name="Shirouzu T."/>
            <person name="Yoshinaga Y."/>
            <person name="Martin F.M."/>
            <person name="Grigoriev I.V."/>
            <person name="Hibbett D.S."/>
        </authorList>
    </citation>
    <scope>NUCLEOTIDE SEQUENCE [LARGE SCALE GENOMIC DNA]</scope>
    <source>
        <strain evidence="1 2">L-15889</strain>
    </source>
</reference>
<gene>
    <name evidence="1" type="ORF">DAEQUDRAFT_57156</name>
</gene>
<keyword evidence="2" id="KW-1185">Reference proteome</keyword>
<protein>
    <submittedName>
        <fullName evidence="1">Uncharacterized protein</fullName>
    </submittedName>
</protein>
<sequence>MFLMWLHCTRMHWFDMCIGEILILVSTTYAFKRELRTAFHCVANRFHRLVALTVGCPPVHTPQCCRARSASWTIYAEPAFSYHAVRGLRNDDAHGPQSSNFD</sequence>
<evidence type="ECO:0000313" key="1">
    <source>
        <dbReference type="EMBL" id="KZT72104.1"/>
    </source>
</evidence>
<accession>A0A165SJX1</accession>
<organism evidence="1 2">
    <name type="scientific">Daedalea quercina L-15889</name>
    <dbReference type="NCBI Taxonomy" id="1314783"/>
    <lineage>
        <taxon>Eukaryota</taxon>
        <taxon>Fungi</taxon>
        <taxon>Dikarya</taxon>
        <taxon>Basidiomycota</taxon>
        <taxon>Agaricomycotina</taxon>
        <taxon>Agaricomycetes</taxon>
        <taxon>Polyporales</taxon>
        <taxon>Fomitopsis</taxon>
    </lineage>
</organism>
<evidence type="ECO:0000313" key="2">
    <source>
        <dbReference type="Proteomes" id="UP000076727"/>
    </source>
</evidence>